<feature type="repeat" description="PPR" evidence="3">
    <location>
        <begin position="495"/>
        <end position="529"/>
    </location>
</feature>
<dbReference type="PANTHER" id="PTHR47926">
    <property type="entry name" value="PENTATRICOPEPTIDE REPEAT-CONTAINING PROTEIN"/>
    <property type="match status" value="1"/>
</dbReference>
<accession>A0ABR0UC54</accession>
<dbReference type="Pfam" id="PF20431">
    <property type="entry name" value="E_motif"/>
    <property type="match status" value="1"/>
</dbReference>
<feature type="repeat" description="PPR" evidence="3">
    <location>
        <begin position="296"/>
        <end position="330"/>
    </location>
</feature>
<keyword evidence="6" id="KW-1185">Reference proteome</keyword>
<dbReference type="Pfam" id="PF14432">
    <property type="entry name" value="DYW_deaminase"/>
    <property type="match status" value="1"/>
</dbReference>
<keyword evidence="2" id="KW-0677">Repeat</keyword>
<evidence type="ECO:0000313" key="5">
    <source>
        <dbReference type="EMBL" id="KAK6119853.1"/>
    </source>
</evidence>
<sequence>MISDSESQPLNRRHCGRLDLYHQNLTNKFPNKFQYLIPSLRSVKSLSNFSFAFQAFHFSDCTAVALDSETHNGPFKFSHFHSAHNMFDKVQQRDISYYNHLLFGYSRDGLNQEALKIYAFINRAGVLVDGCSLSCILKVSASLYNHAFGKQIHCQCVKNGFFEDVSVGTSLVDMYVKNENLDDGKRVFNEIRDKNVVTWTTLLSGYAQKGMTQKVIEGFSRMKFEGVEPNPFTFATVIGALADERAVEAGAQVQSMVIKNGLDSTRVVGNTLVSLYSNSGMTREAKDVFEGTECRDAVSWNGMIAGLIMNGLDLDALELFYRMRLAGVKFTETTFTTVVKLCANLKELGFARQIHSQVVKSGFGCFNNIRTALMVCYMKGREMDDAIKMFSVMDTVQSVVSWTAMIGGYLQNNRTVEAIEMFLQMRREDVKPNHYTYSTILAALPTNSLFQVHADIIKTNYNNSPSVGTALLDAYIKIGKSNDAAKVFKQIEEKDVVAWSAMLVGYAQEEDIEGAVNFFAQLAKEGVEPNEFTFSSIINACATSSAAAEQGKLFHACSIKYGYNNALMVSSALVTMYAKKGDIESANEVFKRQQERDIVSWNSMISGYAQHGYAEKALKVFKEMQKRNLEMDEITFIGVISACTHAGLVNEGEVYFDMMVSNLHISPTMEIYSCMVDLYSRAGMLDKAMALINGMPFPAGATVWRTLLAACRVHRNLELGKLAAEKLISCQPQDSAAYVLLANLYAASGHWRDRSKVRKLMDERKVKKETGYSWIEVKNKTYSFVAGDVSHPLSDHIYMKLGELSIRLRDAGYQPDTNYVLHDIEEEQKEAILSRHSERLAIAFGLISISPGIPIRIIKNLRVCGDCHTVIKLISKIEGREIVVRDSNRFHHFSEGLCSCGDYW</sequence>
<dbReference type="PROSITE" id="PS51375">
    <property type="entry name" value="PPR"/>
    <property type="match status" value="6"/>
</dbReference>
<feature type="repeat" description="PPR" evidence="3">
    <location>
        <begin position="94"/>
        <end position="128"/>
    </location>
</feature>
<comment type="caution">
    <text evidence="5">The sequence shown here is derived from an EMBL/GenBank/DDBJ whole genome shotgun (WGS) entry which is preliminary data.</text>
</comment>
<evidence type="ECO:0000313" key="6">
    <source>
        <dbReference type="Proteomes" id="UP001318860"/>
    </source>
</evidence>
<reference evidence="5 6" key="1">
    <citation type="journal article" date="2021" name="Comput. Struct. Biotechnol. J.">
        <title>De novo genome assembly of the potent medicinal plant Rehmannia glutinosa using nanopore technology.</title>
        <authorList>
            <person name="Ma L."/>
            <person name="Dong C."/>
            <person name="Song C."/>
            <person name="Wang X."/>
            <person name="Zheng X."/>
            <person name="Niu Y."/>
            <person name="Chen S."/>
            <person name="Feng W."/>
        </authorList>
    </citation>
    <scope>NUCLEOTIDE SEQUENCE [LARGE SCALE GENOMIC DNA]</scope>
    <source>
        <strain evidence="5">DH-2019</strain>
    </source>
</reference>
<dbReference type="InterPro" id="IPR002885">
    <property type="entry name" value="PPR_rpt"/>
</dbReference>
<dbReference type="Pfam" id="PF20430">
    <property type="entry name" value="Eplus_motif"/>
    <property type="match status" value="1"/>
</dbReference>
<dbReference type="EMBL" id="JABTTQ020003124">
    <property type="protein sequence ID" value="KAK6119853.1"/>
    <property type="molecule type" value="Genomic_DNA"/>
</dbReference>
<dbReference type="NCBIfam" id="TIGR00756">
    <property type="entry name" value="PPR"/>
    <property type="match status" value="6"/>
</dbReference>
<feature type="repeat" description="PPR" evidence="3">
    <location>
        <begin position="597"/>
        <end position="631"/>
    </location>
</feature>
<gene>
    <name evidence="5" type="ORF">DH2020_046400</name>
</gene>
<dbReference type="Pfam" id="PF13041">
    <property type="entry name" value="PPR_2"/>
    <property type="match status" value="4"/>
</dbReference>
<name>A0ABR0UC54_REHGL</name>
<dbReference type="InterPro" id="IPR011990">
    <property type="entry name" value="TPR-like_helical_dom_sf"/>
</dbReference>
<feature type="repeat" description="PPR" evidence="3">
    <location>
        <begin position="398"/>
        <end position="432"/>
    </location>
</feature>
<dbReference type="InterPro" id="IPR046960">
    <property type="entry name" value="PPR_At4g14850-like_plant"/>
</dbReference>
<feature type="repeat" description="PPR" evidence="3">
    <location>
        <begin position="195"/>
        <end position="229"/>
    </location>
</feature>
<dbReference type="Pfam" id="PF01535">
    <property type="entry name" value="PPR"/>
    <property type="match status" value="6"/>
</dbReference>
<dbReference type="InterPro" id="IPR046848">
    <property type="entry name" value="E_motif"/>
</dbReference>
<evidence type="ECO:0000256" key="3">
    <source>
        <dbReference type="PROSITE-ProRule" id="PRU00708"/>
    </source>
</evidence>
<evidence type="ECO:0000256" key="2">
    <source>
        <dbReference type="ARBA" id="ARBA00022737"/>
    </source>
</evidence>
<feature type="domain" description="DYW" evidence="4">
    <location>
        <begin position="812"/>
        <end position="904"/>
    </location>
</feature>
<comment type="similarity">
    <text evidence="1">Belongs to the PPR family. PCMP-H subfamily.</text>
</comment>
<dbReference type="Proteomes" id="UP001318860">
    <property type="component" value="Unassembled WGS sequence"/>
</dbReference>
<evidence type="ECO:0000256" key="1">
    <source>
        <dbReference type="ARBA" id="ARBA00006643"/>
    </source>
</evidence>
<organism evidence="5 6">
    <name type="scientific">Rehmannia glutinosa</name>
    <name type="common">Chinese foxglove</name>
    <dbReference type="NCBI Taxonomy" id="99300"/>
    <lineage>
        <taxon>Eukaryota</taxon>
        <taxon>Viridiplantae</taxon>
        <taxon>Streptophyta</taxon>
        <taxon>Embryophyta</taxon>
        <taxon>Tracheophyta</taxon>
        <taxon>Spermatophyta</taxon>
        <taxon>Magnoliopsida</taxon>
        <taxon>eudicotyledons</taxon>
        <taxon>Gunneridae</taxon>
        <taxon>Pentapetalae</taxon>
        <taxon>asterids</taxon>
        <taxon>lamiids</taxon>
        <taxon>Lamiales</taxon>
        <taxon>Orobanchaceae</taxon>
        <taxon>Rehmannieae</taxon>
        <taxon>Rehmannia</taxon>
    </lineage>
</organism>
<protein>
    <recommendedName>
        <fullName evidence="4">DYW domain-containing protein</fullName>
    </recommendedName>
</protein>
<dbReference type="InterPro" id="IPR032867">
    <property type="entry name" value="DYW_dom"/>
</dbReference>
<proteinExistence type="inferred from homology"/>
<dbReference type="InterPro" id="IPR046849">
    <property type="entry name" value="E2_motif"/>
</dbReference>
<dbReference type="PANTHER" id="PTHR47926:SF538">
    <property type="entry name" value="WHIM2 DOMAIN-CONTAINING PROTEIN"/>
    <property type="match status" value="1"/>
</dbReference>
<evidence type="ECO:0000259" key="4">
    <source>
        <dbReference type="Pfam" id="PF14432"/>
    </source>
</evidence>
<dbReference type="Gene3D" id="1.25.40.10">
    <property type="entry name" value="Tetratricopeptide repeat domain"/>
    <property type="match status" value="4"/>
</dbReference>